<name>A0A820GI97_9BILA</name>
<evidence type="ECO:0000313" key="2">
    <source>
        <dbReference type="Proteomes" id="UP000663842"/>
    </source>
</evidence>
<reference evidence="1" key="1">
    <citation type="submission" date="2021-02" db="EMBL/GenBank/DDBJ databases">
        <authorList>
            <person name="Nowell W R."/>
        </authorList>
    </citation>
    <scope>NUCLEOTIDE SEQUENCE</scope>
</reference>
<accession>A0A820GI97</accession>
<protein>
    <submittedName>
        <fullName evidence="1">Uncharacterized protein</fullName>
    </submittedName>
</protein>
<comment type="caution">
    <text evidence="1">The sequence shown here is derived from an EMBL/GenBank/DDBJ whole genome shotgun (WGS) entry which is preliminary data.</text>
</comment>
<proteinExistence type="predicted"/>
<organism evidence="1 2">
    <name type="scientific">Rotaria magnacalcarata</name>
    <dbReference type="NCBI Taxonomy" id="392030"/>
    <lineage>
        <taxon>Eukaryota</taxon>
        <taxon>Metazoa</taxon>
        <taxon>Spiralia</taxon>
        <taxon>Gnathifera</taxon>
        <taxon>Rotifera</taxon>
        <taxon>Eurotatoria</taxon>
        <taxon>Bdelloidea</taxon>
        <taxon>Philodinida</taxon>
        <taxon>Philodinidae</taxon>
        <taxon>Rotaria</taxon>
    </lineage>
</organism>
<feature type="non-terminal residue" evidence="1">
    <location>
        <position position="1"/>
    </location>
</feature>
<evidence type="ECO:0000313" key="1">
    <source>
        <dbReference type="EMBL" id="CAF4278546.1"/>
    </source>
</evidence>
<dbReference type="Proteomes" id="UP000663842">
    <property type="component" value="Unassembled WGS sequence"/>
</dbReference>
<dbReference type="EMBL" id="CAJOBF010009629">
    <property type="protein sequence ID" value="CAF4278546.1"/>
    <property type="molecule type" value="Genomic_DNA"/>
</dbReference>
<dbReference type="AlphaFoldDB" id="A0A820GI97"/>
<sequence length="265" mass="31124">LHVNVVHFTDCIYLLDGRFNKLRILHVNIHWIAHSTLIIDDMENLPNLECFSRHYLVLTSDYDELIVRLLHRILNLVTLSLYITVYFKSTFIDGLYLTFAQLFVFVLKLICASNEDIQHIFKDFLDNQIISCVFSEGEEGQCYIFLWAYEGDNQQLSRIKYPHFSLLNLDKACDDYINGSLVDTKTCLSNNIFLCVNCERLSIITQNCMQNTTRISYKKLKNLALFGKQSIRKYEMGKTHSEPFEFRVARNGWKWLSINPYELMS</sequence>
<gene>
    <name evidence="1" type="ORF">UXM345_LOCUS32211</name>
</gene>